<sequence>MFRSVWYFTSVDGTIKRKHKAKLDAEYILREFLKRPLACGIVAYYVQTSLDVDDAQRGLVETGLAPTTIEYLNEEQLRELLFNRQMNRGDGLLQKFLEPPDARNNMIRAQWSPKVCLIERRINRLNLNDTHYDMYERAVTFEGPDFHSEVTPVRGATLANKVDQIADAIIQHVAGVTNDRVKITRLALNFKVDYRDRLHFLFASSVRLQGSSRPLEVNTRLQVPEYIHRAQSVSRTAPAVLLRSLVCPTCQEKVHPEMVFEVVYRVIIEFEEQRRNAERQADSFQEQEEEEVPEAFLRLHPRLTVEEYVELRKELVFQQKFAGVCENCYLRFSTARLGAVQRLLAPELKGGDAAAEKQELGFLGTENAEAVQLVGTGQLDPQRLALRREATRQRILQRQGMEDSWWEAAEPETTNPPRSKSCPKLPSWSPNHKGAVLWAPSPVLAHRPRPPAAPAPSGTSLRQALADSPRPQRKPQVRLGAPYLKAIQDFAEQHRHRACEVLGPHAGAEIAALGGAQADIPQPEDLEDAEMERCEPSDKEMEENLRSRRRRKGSSLQLLPPAQQGWELFLDTGQATQWCLRTFVKTTLKTFHPNQLQRQGPPEGAEDSGKASELSRGNKVLHNVFSDEECDQLVAASEAMGYTEDAPVSLGRHIRQNENCVWIADTEMTEEAFQRCLAFLPNGTSKEKGPIGLNARWRFYKYNAGDIFRPHTDGSWPGSGIADGRLVHDMFGDRWSMLTWVLYLNDDFEGGGTRFMLPDGVFNQYTVHQVPATRGSVLCFYHGEHPLSPLHEGEMVTVGTKYIVRSDVLYKL</sequence>
<feature type="region of interest" description="Disordered" evidence="6">
    <location>
        <begin position="406"/>
        <end position="427"/>
    </location>
</feature>
<feature type="region of interest" description="Disordered" evidence="6">
    <location>
        <begin position="443"/>
        <end position="475"/>
    </location>
</feature>
<proteinExistence type="predicted"/>
<evidence type="ECO:0000256" key="1">
    <source>
        <dbReference type="ARBA" id="ARBA00001961"/>
    </source>
</evidence>
<keyword evidence="5" id="KW-0408">Iron</keyword>
<feature type="domain" description="Fe2OG dioxygenase" evidence="7">
    <location>
        <begin position="692"/>
        <end position="810"/>
    </location>
</feature>
<evidence type="ECO:0000256" key="5">
    <source>
        <dbReference type="ARBA" id="ARBA00023004"/>
    </source>
</evidence>
<dbReference type="OrthoDB" id="427553at2759"/>
<reference evidence="8" key="1">
    <citation type="submission" date="2022-10" db="EMBL/GenBank/DDBJ databases">
        <authorList>
            <person name="Chen Y."/>
            <person name="Dougan E. K."/>
            <person name="Chan C."/>
            <person name="Rhodes N."/>
            <person name="Thang M."/>
        </authorList>
    </citation>
    <scope>NUCLEOTIDE SEQUENCE</scope>
</reference>
<evidence type="ECO:0000256" key="4">
    <source>
        <dbReference type="ARBA" id="ARBA00023002"/>
    </source>
</evidence>
<evidence type="ECO:0000313" key="9">
    <source>
        <dbReference type="EMBL" id="CAL1132136.1"/>
    </source>
</evidence>
<dbReference type="InterPro" id="IPR045054">
    <property type="entry name" value="P4HA-like"/>
</dbReference>
<dbReference type="EMBL" id="CAMXCT020000435">
    <property type="protein sequence ID" value="CAL1132136.1"/>
    <property type="molecule type" value="Genomic_DNA"/>
</dbReference>
<evidence type="ECO:0000313" key="10">
    <source>
        <dbReference type="Proteomes" id="UP001152797"/>
    </source>
</evidence>
<dbReference type="PROSITE" id="PS51471">
    <property type="entry name" value="FE2OG_OXY"/>
    <property type="match status" value="1"/>
</dbReference>
<dbReference type="InterPro" id="IPR005123">
    <property type="entry name" value="Oxoglu/Fe-dep_dioxygenase_dom"/>
</dbReference>
<evidence type="ECO:0000256" key="2">
    <source>
        <dbReference type="ARBA" id="ARBA00022723"/>
    </source>
</evidence>
<evidence type="ECO:0000259" key="7">
    <source>
        <dbReference type="PROSITE" id="PS51471"/>
    </source>
</evidence>
<organism evidence="8">
    <name type="scientific">Cladocopium goreaui</name>
    <dbReference type="NCBI Taxonomy" id="2562237"/>
    <lineage>
        <taxon>Eukaryota</taxon>
        <taxon>Sar</taxon>
        <taxon>Alveolata</taxon>
        <taxon>Dinophyceae</taxon>
        <taxon>Suessiales</taxon>
        <taxon>Symbiodiniaceae</taxon>
        <taxon>Cladocopium</taxon>
    </lineage>
</organism>
<protein>
    <recommendedName>
        <fullName evidence="7">Fe2OG dioxygenase domain-containing protein</fullName>
    </recommendedName>
</protein>
<dbReference type="InterPro" id="IPR006620">
    <property type="entry name" value="Pro_4_hyd_alph"/>
</dbReference>
<keyword evidence="10" id="KW-1185">Reference proteome</keyword>
<dbReference type="Proteomes" id="UP001152797">
    <property type="component" value="Unassembled WGS sequence"/>
</dbReference>
<dbReference type="Gene3D" id="2.60.120.620">
    <property type="entry name" value="q2cbj1_9rhob like domain"/>
    <property type="match status" value="1"/>
</dbReference>
<dbReference type="AlphaFoldDB" id="A0A9P1BVF1"/>
<dbReference type="GO" id="GO:0005506">
    <property type="term" value="F:iron ion binding"/>
    <property type="evidence" value="ECO:0007669"/>
    <property type="project" value="InterPro"/>
</dbReference>
<comment type="caution">
    <text evidence="8">The sequence shown here is derived from an EMBL/GenBank/DDBJ whole genome shotgun (WGS) entry which is preliminary data.</text>
</comment>
<dbReference type="GO" id="GO:0031418">
    <property type="term" value="F:L-ascorbic acid binding"/>
    <property type="evidence" value="ECO:0007669"/>
    <property type="project" value="InterPro"/>
</dbReference>
<evidence type="ECO:0000256" key="3">
    <source>
        <dbReference type="ARBA" id="ARBA00022964"/>
    </source>
</evidence>
<evidence type="ECO:0000313" key="8">
    <source>
        <dbReference type="EMBL" id="CAI3978761.1"/>
    </source>
</evidence>
<keyword evidence="4" id="KW-0560">Oxidoreductase</keyword>
<dbReference type="PANTHER" id="PTHR10869">
    <property type="entry name" value="PROLYL 4-HYDROXYLASE ALPHA SUBUNIT"/>
    <property type="match status" value="1"/>
</dbReference>
<keyword evidence="3" id="KW-0223">Dioxygenase</keyword>
<feature type="region of interest" description="Disordered" evidence="6">
    <location>
        <begin position="592"/>
        <end position="614"/>
    </location>
</feature>
<feature type="compositionally biased region" description="Basic and acidic residues" evidence="6">
    <location>
        <begin position="533"/>
        <end position="546"/>
    </location>
</feature>
<dbReference type="EMBL" id="CAMXCT030000435">
    <property type="protein sequence ID" value="CAL4766073.1"/>
    <property type="molecule type" value="Genomic_DNA"/>
</dbReference>
<gene>
    <name evidence="8" type="ORF">C1SCF055_LOCUS6764</name>
</gene>
<dbReference type="SMART" id="SM00702">
    <property type="entry name" value="P4Hc"/>
    <property type="match status" value="1"/>
</dbReference>
<reference evidence="9" key="2">
    <citation type="submission" date="2024-04" db="EMBL/GenBank/DDBJ databases">
        <authorList>
            <person name="Chen Y."/>
            <person name="Shah S."/>
            <person name="Dougan E. K."/>
            <person name="Thang M."/>
            <person name="Chan C."/>
        </authorList>
    </citation>
    <scope>NUCLEOTIDE SEQUENCE [LARGE SCALE GENOMIC DNA]</scope>
</reference>
<dbReference type="GO" id="GO:0004656">
    <property type="term" value="F:procollagen-proline 4-dioxygenase activity"/>
    <property type="evidence" value="ECO:0007669"/>
    <property type="project" value="TreeGrafter"/>
</dbReference>
<dbReference type="GO" id="GO:0005783">
    <property type="term" value="C:endoplasmic reticulum"/>
    <property type="evidence" value="ECO:0007669"/>
    <property type="project" value="TreeGrafter"/>
</dbReference>
<dbReference type="PANTHER" id="PTHR10869:SF247">
    <property type="entry name" value="FE2OG DIOXYGENASE DOMAIN-CONTAINING PROTEIN"/>
    <property type="match status" value="1"/>
</dbReference>
<feature type="region of interest" description="Disordered" evidence="6">
    <location>
        <begin position="533"/>
        <end position="556"/>
    </location>
</feature>
<comment type="cofactor">
    <cofactor evidence="1">
        <name>L-ascorbate</name>
        <dbReference type="ChEBI" id="CHEBI:38290"/>
    </cofactor>
</comment>
<keyword evidence="2" id="KW-0479">Metal-binding</keyword>
<evidence type="ECO:0000256" key="6">
    <source>
        <dbReference type="SAM" id="MobiDB-lite"/>
    </source>
</evidence>
<name>A0A9P1BVF1_9DINO</name>
<dbReference type="EMBL" id="CAMXCT010000435">
    <property type="protein sequence ID" value="CAI3978761.1"/>
    <property type="molecule type" value="Genomic_DNA"/>
</dbReference>
<accession>A0A9P1BVF1</accession>